<feature type="transmembrane region" description="Helical" evidence="2">
    <location>
        <begin position="370"/>
        <end position="389"/>
    </location>
</feature>
<evidence type="ECO:0000313" key="3">
    <source>
        <dbReference type="EMBL" id="MBR0599194.1"/>
    </source>
</evidence>
<evidence type="ECO:0000313" key="4">
    <source>
        <dbReference type="Proteomes" id="UP000675664"/>
    </source>
</evidence>
<feature type="transmembrane region" description="Helical" evidence="2">
    <location>
        <begin position="241"/>
        <end position="262"/>
    </location>
</feature>
<dbReference type="EMBL" id="JAGSND010000011">
    <property type="protein sequence ID" value="MBR0599194.1"/>
    <property type="molecule type" value="Genomic_DNA"/>
</dbReference>
<accession>A0A8J7W2F6</accession>
<reference evidence="3" key="2">
    <citation type="submission" date="2021-04" db="EMBL/GenBank/DDBJ databases">
        <authorList>
            <person name="Liu J."/>
        </authorList>
    </citation>
    <scope>NUCLEOTIDE SEQUENCE</scope>
    <source>
        <strain evidence="3">BAD-6</strain>
    </source>
</reference>
<dbReference type="InterPro" id="IPR036259">
    <property type="entry name" value="MFS_trans_sf"/>
</dbReference>
<dbReference type="GO" id="GO:0022857">
    <property type="term" value="F:transmembrane transporter activity"/>
    <property type="evidence" value="ECO:0007669"/>
    <property type="project" value="InterPro"/>
</dbReference>
<keyword evidence="2" id="KW-0472">Membrane</keyword>
<feature type="transmembrane region" description="Helical" evidence="2">
    <location>
        <begin position="103"/>
        <end position="122"/>
    </location>
</feature>
<dbReference type="SUPFAM" id="SSF103473">
    <property type="entry name" value="MFS general substrate transporter"/>
    <property type="match status" value="1"/>
</dbReference>
<organism evidence="3 4">
    <name type="scientific">Sinanaerobacter chloroacetimidivorans</name>
    <dbReference type="NCBI Taxonomy" id="2818044"/>
    <lineage>
        <taxon>Bacteria</taxon>
        <taxon>Bacillati</taxon>
        <taxon>Bacillota</taxon>
        <taxon>Clostridia</taxon>
        <taxon>Peptostreptococcales</taxon>
        <taxon>Anaerovoracaceae</taxon>
        <taxon>Sinanaerobacter</taxon>
    </lineage>
</organism>
<evidence type="ECO:0000256" key="2">
    <source>
        <dbReference type="SAM" id="Phobius"/>
    </source>
</evidence>
<dbReference type="PANTHER" id="PTHR23526:SF4">
    <property type="entry name" value="INTEGRAL MEMBRANE TRANSPORT PROTEIN"/>
    <property type="match status" value="1"/>
</dbReference>
<dbReference type="AlphaFoldDB" id="A0A8J7W2F6"/>
<name>A0A8J7W2F6_9FIRM</name>
<dbReference type="Proteomes" id="UP000675664">
    <property type="component" value="Unassembled WGS sequence"/>
</dbReference>
<sequence>MNKVKIGKYEISADLFIFLVISVLLGVVAAVESTSLANRLYEDLDFTVMQRSLLETPRELPGLLAVVFFGMLNGLGDMRIAAVANIIGGIGLLFFGLVPNHFYLVLFFLVIYSVGQHLYLPLSSTIAMGFAEGENFGKRMGQVQGLGSLSIIITSGLLYILYRFFHVTYQVVFVIAAFAMALAGVLFFFIKNGGKKIICEKRFVFHKEFKLYYILSTINGARKQITLTFVPWLIIDVYHQPVTTITMLFFIVCVISIFFKPWFGDLIDKKGERYALQFEAVIMFVACIGFVFAKSLGSFTIALIVVGISYVADKLMESASMARATYVRKHSHDPAEVARTISMGVSMDHLVSMFVPVFAGYVWYSNGPNGYRYVFLGALVISFVNFMIASKLDT</sequence>
<feature type="transmembrane region" description="Helical" evidence="2">
    <location>
        <begin position="337"/>
        <end position="364"/>
    </location>
</feature>
<dbReference type="PANTHER" id="PTHR23526">
    <property type="entry name" value="INTEGRAL MEMBRANE TRANSPORT PROTEIN-RELATED"/>
    <property type="match status" value="1"/>
</dbReference>
<dbReference type="InterPro" id="IPR052528">
    <property type="entry name" value="Sugar_transport-like"/>
</dbReference>
<dbReference type="Pfam" id="PF07690">
    <property type="entry name" value="MFS_1"/>
    <property type="match status" value="1"/>
</dbReference>
<feature type="transmembrane region" description="Helical" evidence="2">
    <location>
        <begin position="143"/>
        <end position="162"/>
    </location>
</feature>
<feature type="transmembrane region" description="Helical" evidence="2">
    <location>
        <begin position="12"/>
        <end position="31"/>
    </location>
</feature>
<dbReference type="Gene3D" id="1.20.1250.20">
    <property type="entry name" value="MFS general substrate transporter like domains"/>
    <property type="match status" value="2"/>
</dbReference>
<comment type="caution">
    <text evidence="3">The sequence shown here is derived from an EMBL/GenBank/DDBJ whole genome shotgun (WGS) entry which is preliminary data.</text>
</comment>
<proteinExistence type="predicted"/>
<feature type="transmembrane region" description="Helical" evidence="2">
    <location>
        <begin position="80"/>
        <end position="97"/>
    </location>
</feature>
<evidence type="ECO:0000256" key="1">
    <source>
        <dbReference type="ARBA" id="ARBA00004651"/>
    </source>
</evidence>
<dbReference type="InterPro" id="IPR011701">
    <property type="entry name" value="MFS"/>
</dbReference>
<feature type="transmembrane region" description="Helical" evidence="2">
    <location>
        <begin position="211"/>
        <end position="235"/>
    </location>
</feature>
<feature type="transmembrane region" description="Helical" evidence="2">
    <location>
        <begin position="168"/>
        <end position="190"/>
    </location>
</feature>
<comment type="subcellular location">
    <subcellularLocation>
        <location evidence="1">Cell membrane</location>
        <topology evidence="1">Multi-pass membrane protein</topology>
    </subcellularLocation>
</comment>
<keyword evidence="2" id="KW-1133">Transmembrane helix</keyword>
<dbReference type="GO" id="GO:0005886">
    <property type="term" value="C:plasma membrane"/>
    <property type="evidence" value="ECO:0007669"/>
    <property type="project" value="UniProtKB-SubCell"/>
</dbReference>
<gene>
    <name evidence="3" type="ORF">KCX82_14990</name>
</gene>
<protein>
    <submittedName>
        <fullName evidence="3">MFS transporter</fullName>
    </submittedName>
</protein>
<keyword evidence="4" id="KW-1185">Reference proteome</keyword>
<feature type="transmembrane region" description="Helical" evidence="2">
    <location>
        <begin position="299"/>
        <end position="316"/>
    </location>
</feature>
<reference evidence="3" key="1">
    <citation type="submission" date="2021-04" db="EMBL/GenBank/DDBJ databases">
        <title>Sinoanaerobacter chloroacetimidivorans sp. nov., an obligate anaerobic bacterium isolated from anaerobic sludge.</title>
        <authorList>
            <person name="Bao Y."/>
        </authorList>
    </citation>
    <scope>NUCLEOTIDE SEQUENCE</scope>
    <source>
        <strain evidence="3">BAD-6</strain>
    </source>
</reference>
<keyword evidence="2" id="KW-0812">Transmembrane</keyword>